<feature type="domain" description="TF-B3" evidence="6">
    <location>
        <begin position="270"/>
        <end position="366"/>
    </location>
</feature>
<accession>A0A8S0QH55</accession>
<comment type="subcellular location">
    <subcellularLocation>
        <location evidence="1">Nucleus</location>
    </subcellularLocation>
</comment>
<dbReference type="InterPro" id="IPR015300">
    <property type="entry name" value="DNA-bd_pseudobarrel_sf"/>
</dbReference>
<dbReference type="PANTHER" id="PTHR31920">
    <property type="entry name" value="B3 DOMAIN-CONTAINING"/>
    <property type="match status" value="1"/>
</dbReference>
<comment type="caution">
    <text evidence="7">The sequence shown here is derived from an EMBL/GenBank/DDBJ whole genome shotgun (WGS) entry which is preliminary data.</text>
</comment>
<dbReference type="GO" id="GO:0003677">
    <property type="term" value="F:DNA binding"/>
    <property type="evidence" value="ECO:0007669"/>
    <property type="project" value="UniProtKB-KW"/>
</dbReference>
<evidence type="ECO:0000313" key="8">
    <source>
        <dbReference type="Proteomes" id="UP000594638"/>
    </source>
</evidence>
<keyword evidence="8" id="KW-1185">Reference proteome</keyword>
<evidence type="ECO:0000256" key="5">
    <source>
        <dbReference type="ARBA" id="ARBA00023242"/>
    </source>
</evidence>
<dbReference type="SMART" id="SM01019">
    <property type="entry name" value="B3"/>
    <property type="match status" value="2"/>
</dbReference>
<keyword evidence="5" id="KW-0539">Nucleus</keyword>
<sequence length="371" mass="42471">MKMEERTDLPARFFKVILPSVDSQRKLRIPDKFVGKYGHELSDVVRLVDPTSAVSYVRLEKTEKTLWLCDGWEKFVDDHFIIYGYFLLFKYRGNSTFNVNILDLTATEVDYSLNNSCNFERTNHCTRISIPEKEENSNDESVEVLSFFPRKPNECGVRATNSRRHHHQTTHDLSFSSKELAHEVKRGKIDAAERSKSQHCYLTRNKCKIDDEGTKTECEKPNITIKNVQETIPCTEDNRQSSSNGSCIKSHSGKKAIDAAAKYLPKGPSFAVKLKRNNLYPHFWMYVPTAFSQYLPSAPGLIVLVDSDGQKWPVRVKQKKGAKDRYLSKGWKAFVKLKNLKVGNTCVFELIDANKHMIKVSTFSNTSRVGN</sequence>
<evidence type="ECO:0000256" key="2">
    <source>
        <dbReference type="ARBA" id="ARBA00023015"/>
    </source>
</evidence>
<name>A0A8S0QH55_OLEEU</name>
<dbReference type="Gramene" id="OE9A081881T2">
    <property type="protein sequence ID" value="OE9A081881C2"/>
    <property type="gene ID" value="OE9A081881"/>
</dbReference>
<evidence type="ECO:0000259" key="6">
    <source>
        <dbReference type="PROSITE" id="PS50863"/>
    </source>
</evidence>
<dbReference type="InterPro" id="IPR003340">
    <property type="entry name" value="B3_DNA-bd"/>
</dbReference>
<dbReference type="AlphaFoldDB" id="A0A8S0QH55"/>
<dbReference type="Pfam" id="PF02362">
    <property type="entry name" value="B3"/>
    <property type="match status" value="2"/>
</dbReference>
<evidence type="ECO:0000256" key="1">
    <source>
        <dbReference type="ARBA" id="ARBA00004123"/>
    </source>
</evidence>
<evidence type="ECO:0000313" key="7">
    <source>
        <dbReference type="EMBL" id="CAA2967088.1"/>
    </source>
</evidence>
<reference evidence="7 8" key="1">
    <citation type="submission" date="2019-12" db="EMBL/GenBank/DDBJ databases">
        <authorList>
            <person name="Alioto T."/>
            <person name="Alioto T."/>
            <person name="Gomez Garrido J."/>
        </authorList>
    </citation>
    <scope>NUCLEOTIDE SEQUENCE [LARGE SCALE GENOMIC DNA]</scope>
</reference>
<dbReference type="InterPro" id="IPR050655">
    <property type="entry name" value="Plant_B3_domain"/>
</dbReference>
<dbReference type="CDD" id="cd10017">
    <property type="entry name" value="B3_DNA"/>
    <property type="match status" value="2"/>
</dbReference>
<proteinExistence type="predicted"/>
<dbReference type="OrthoDB" id="623918at2759"/>
<evidence type="ECO:0000256" key="3">
    <source>
        <dbReference type="ARBA" id="ARBA00023125"/>
    </source>
</evidence>
<dbReference type="Proteomes" id="UP000594638">
    <property type="component" value="Unassembled WGS sequence"/>
</dbReference>
<dbReference type="EMBL" id="CACTIH010001876">
    <property type="protein sequence ID" value="CAA2967088.1"/>
    <property type="molecule type" value="Genomic_DNA"/>
</dbReference>
<organism evidence="7 8">
    <name type="scientific">Olea europaea subsp. europaea</name>
    <dbReference type="NCBI Taxonomy" id="158383"/>
    <lineage>
        <taxon>Eukaryota</taxon>
        <taxon>Viridiplantae</taxon>
        <taxon>Streptophyta</taxon>
        <taxon>Embryophyta</taxon>
        <taxon>Tracheophyta</taxon>
        <taxon>Spermatophyta</taxon>
        <taxon>Magnoliopsida</taxon>
        <taxon>eudicotyledons</taxon>
        <taxon>Gunneridae</taxon>
        <taxon>Pentapetalae</taxon>
        <taxon>asterids</taxon>
        <taxon>lamiids</taxon>
        <taxon>Lamiales</taxon>
        <taxon>Oleaceae</taxon>
        <taxon>Oleeae</taxon>
        <taxon>Olea</taxon>
    </lineage>
</organism>
<protein>
    <submittedName>
        <fullName evidence="7">B3 domain-containing transcription factor VRN1-like</fullName>
    </submittedName>
</protein>
<feature type="domain" description="TF-B3" evidence="6">
    <location>
        <begin position="12"/>
        <end position="105"/>
    </location>
</feature>
<evidence type="ECO:0000256" key="4">
    <source>
        <dbReference type="ARBA" id="ARBA00023163"/>
    </source>
</evidence>
<keyword evidence="3" id="KW-0238">DNA-binding</keyword>
<gene>
    <name evidence="7" type="ORF">OLEA9_A081881</name>
</gene>
<dbReference type="SUPFAM" id="SSF101936">
    <property type="entry name" value="DNA-binding pseudobarrel domain"/>
    <property type="match status" value="2"/>
</dbReference>
<dbReference type="Gene3D" id="2.40.330.10">
    <property type="entry name" value="DNA-binding pseudobarrel domain"/>
    <property type="match status" value="2"/>
</dbReference>
<keyword evidence="4" id="KW-0804">Transcription</keyword>
<dbReference type="GO" id="GO:0005634">
    <property type="term" value="C:nucleus"/>
    <property type="evidence" value="ECO:0007669"/>
    <property type="project" value="UniProtKB-SubCell"/>
</dbReference>
<keyword evidence="2" id="KW-0805">Transcription regulation</keyword>
<dbReference type="PANTHER" id="PTHR31920:SF37">
    <property type="entry name" value="B3 DOMAIN-CONTAINING TRANSCRIPTION FACTOR VRN1"/>
    <property type="match status" value="1"/>
</dbReference>
<dbReference type="PROSITE" id="PS50863">
    <property type="entry name" value="B3"/>
    <property type="match status" value="2"/>
</dbReference>